<reference evidence="1" key="2">
    <citation type="submission" date="2023-05" db="EMBL/GenBank/DDBJ databases">
        <authorList>
            <person name="Fouks B."/>
        </authorList>
    </citation>
    <scope>NUCLEOTIDE SEQUENCE</scope>
    <source>
        <strain evidence="1">Stay&amp;Tobe</strain>
        <tissue evidence="1">Testes</tissue>
    </source>
</reference>
<sequence length="312" mass="35430">RCKQLQLYIKVTNCAVLDFLVPEKCGQLWQSTSTSAQLPGVEGGCLSFNKSLYYEKLNCYVTAFVVQSGKESAFVVNDLERSPPLWRTVWKGVRLCEVSSLIRILITTTNSLYCGYTYCFNQLCYKFLPHSMKFWIISTEMLRRTEYIVHRCLLVNWLVTGYLFINVRTMNMLCVDCCVYSILEQRKYYVKVLKVPQLTLLNNKIIITNITPCDWFEHLLLSVDCSVSSAVSVVLQLCSKFELTAVSVLLSLRPSSLSASSPSSLSSSVPLTLQILFVHFSCYDKGLLLSTTILPRGNPGINCVLIHFVIWQ</sequence>
<feature type="non-terminal residue" evidence="1">
    <location>
        <position position="1"/>
    </location>
</feature>
<comment type="caution">
    <text evidence="1">The sequence shown here is derived from an EMBL/GenBank/DDBJ whole genome shotgun (WGS) entry which is preliminary data.</text>
</comment>
<dbReference type="EMBL" id="JASPKZ010001584">
    <property type="protein sequence ID" value="KAJ9597822.1"/>
    <property type="molecule type" value="Genomic_DNA"/>
</dbReference>
<protein>
    <submittedName>
        <fullName evidence="1">Uncharacterized protein</fullName>
    </submittedName>
</protein>
<proteinExistence type="predicted"/>
<reference evidence="1" key="1">
    <citation type="journal article" date="2023" name="IScience">
        <title>Live-bearing cockroach genome reveals convergent evolutionary mechanisms linked to viviparity in insects and beyond.</title>
        <authorList>
            <person name="Fouks B."/>
            <person name="Harrison M.C."/>
            <person name="Mikhailova A.A."/>
            <person name="Marchal E."/>
            <person name="English S."/>
            <person name="Carruthers M."/>
            <person name="Jennings E.C."/>
            <person name="Chiamaka E.L."/>
            <person name="Frigard R.A."/>
            <person name="Pippel M."/>
            <person name="Attardo G.M."/>
            <person name="Benoit J.B."/>
            <person name="Bornberg-Bauer E."/>
            <person name="Tobe S.S."/>
        </authorList>
    </citation>
    <scope>NUCLEOTIDE SEQUENCE</scope>
    <source>
        <strain evidence="1">Stay&amp;Tobe</strain>
    </source>
</reference>
<accession>A0AAD8EQ74</accession>
<gene>
    <name evidence="1" type="ORF">L9F63_011317</name>
</gene>
<name>A0AAD8EQ74_DIPPU</name>
<evidence type="ECO:0000313" key="2">
    <source>
        <dbReference type="Proteomes" id="UP001233999"/>
    </source>
</evidence>
<feature type="non-terminal residue" evidence="1">
    <location>
        <position position="312"/>
    </location>
</feature>
<dbReference type="AlphaFoldDB" id="A0AAD8EQ74"/>
<organism evidence="1 2">
    <name type="scientific">Diploptera punctata</name>
    <name type="common">Pacific beetle cockroach</name>
    <dbReference type="NCBI Taxonomy" id="6984"/>
    <lineage>
        <taxon>Eukaryota</taxon>
        <taxon>Metazoa</taxon>
        <taxon>Ecdysozoa</taxon>
        <taxon>Arthropoda</taxon>
        <taxon>Hexapoda</taxon>
        <taxon>Insecta</taxon>
        <taxon>Pterygota</taxon>
        <taxon>Neoptera</taxon>
        <taxon>Polyneoptera</taxon>
        <taxon>Dictyoptera</taxon>
        <taxon>Blattodea</taxon>
        <taxon>Blaberoidea</taxon>
        <taxon>Blaberidae</taxon>
        <taxon>Diplopterinae</taxon>
        <taxon>Diploptera</taxon>
    </lineage>
</organism>
<dbReference type="Proteomes" id="UP001233999">
    <property type="component" value="Unassembled WGS sequence"/>
</dbReference>
<evidence type="ECO:0000313" key="1">
    <source>
        <dbReference type="EMBL" id="KAJ9597822.1"/>
    </source>
</evidence>
<keyword evidence="2" id="KW-1185">Reference proteome</keyword>